<dbReference type="Proteomes" id="UP001177260">
    <property type="component" value="Unassembled WGS sequence"/>
</dbReference>
<accession>A0ACC3ASN7</accession>
<evidence type="ECO:0000313" key="1">
    <source>
        <dbReference type="EMBL" id="KAK1140774.1"/>
    </source>
</evidence>
<proteinExistence type="predicted"/>
<dbReference type="EMBL" id="JAOPJF010000075">
    <property type="protein sequence ID" value="KAK1140774.1"/>
    <property type="molecule type" value="Genomic_DNA"/>
</dbReference>
<sequence length="733" mass="81691">MSPDMGVDPGHQLQHSLQLTCSRDASPLTHSRKHSRGSSGDYYDDDDDDDDDELDLSSEESGQFDDAEDELVSTPHPTTTRSPSTHSTKRRRSNDWPFDHGEEVATAATAATSTGHRWTFHGHGSKNPGSNNGSPRTTGRRSGNRGRRSRFVEGHMNDSVSEKPPSIFLRDGNSKSAREGRQPSHKPSGIFRFGKAIASAFNPFGVLHNVSDIWKGPSETQKPADDTLARAEKAYAELKKAGYKGTVKGSYMQSAQGASSHELPDQTWKSIQEKMDYKPAGRHSRQSSGGSIRSSFQELRKARSSLGIPAMSLIPGRRSDDVDFPEMRRQKSRKELQRQAKLLKRVSDLEEKLERARRELQELMSEEDLPSQSYCAEKPYSRKFVPGTLPSLPSERILHHRAASLPASAVAALASPPQDEDLEIVELPSTNEKPIINQTTPRPASASKAQSLTVDSPSRKRKSPDPQSAKAEKMSQTKNADASNSKKSPVANVSYYDTDLTPSRKPKLPKMVRQDSPGSVERKQTRDHEHQDANGGRSPGEDRGRRSVQPLRSHSKRSPSQRRRASNSRNRGTGLNANGTRTPSLRMKKGRANLRCDSNTITDEFILRHTDSEDKENQTQTQTQQPQLDTTTVTKFYNQENEEPLLDPDQITPSPSPSPTKRRDQSRYNQSYSYIPPVPPIPKDLAATAAKVDRRLAKEMGKKREARAKKYHGQGQENNKPTGEAFRWPDDIF</sequence>
<reference evidence="1 2" key="1">
    <citation type="journal article" date="2023" name="ACS Omega">
        <title>Identification of the Neoaspergillic Acid Biosynthesis Gene Cluster by Establishing an In Vitro CRISPR-Ribonucleoprotein Genetic System in Aspergillus melleus.</title>
        <authorList>
            <person name="Yuan B."/>
            <person name="Grau M.F."/>
            <person name="Murata R.M."/>
            <person name="Torok T."/>
            <person name="Venkateswaran K."/>
            <person name="Stajich J.E."/>
            <person name="Wang C.C.C."/>
        </authorList>
    </citation>
    <scope>NUCLEOTIDE SEQUENCE [LARGE SCALE GENOMIC DNA]</scope>
    <source>
        <strain evidence="1 2">IMV 1140</strain>
    </source>
</reference>
<protein>
    <submittedName>
        <fullName evidence="1">Uncharacterized protein</fullName>
    </submittedName>
</protein>
<name>A0ACC3ASN7_9EURO</name>
<evidence type="ECO:0000313" key="2">
    <source>
        <dbReference type="Proteomes" id="UP001177260"/>
    </source>
</evidence>
<organism evidence="1 2">
    <name type="scientific">Aspergillus melleus</name>
    <dbReference type="NCBI Taxonomy" id="138277"/>
    <lineage>
        <taxon>Eukaryota</taxon>
        <taxon>Fungi</taxon>
        <taxon>Dikarya</taxon>
        <taxon>Ascomycota</taxon>
        <taxon>Pezizomycotina</taxon>
        <taxon>Eurotiomycetes</taxon>
        <taxon>Eurotiomycetidae</taxon>
        <taxon>Eurotiales</taxon>
        <taxon>Aspergillaceae</taxon>
        <taxon>Aspergillus</taxon>
        <taxon>Aspergillus subgen. Circumdati</taxon>
    </lineage>
</organism>
<keyword evidence="2" id="KW-1185">Reference proteome</keyword>
<comment type="caution">
    <text evidence="1">The sequence shown here is derived from an EMBL/GenBank/DDBJ whole genome shotgun (WGS) entry which is preliminary data.</text>
</comment>
<gene>
    <name evidence="1" type="ORF">N8T08_009880</name>
</gene>